<dbReference type="RefSeq" id="WP_128913424.1">
    <property type="nucleotide sequence ID" value="NZ_RDSM01000002.1"/>
</dbReference>
<gene>
    <name evidence="4" type="ORF">GRAN_2706</name>
</gene>
<evidence type="ECO:0000259" key="3">
    <source>
        <dbReference type="PROSITE" id="PS50110"/>
    </source>
</evidence>
<organism evidence="4 5">
    <name type="scientific">Granulicella sibirica</name>
    <dbReference type="NCBI Taxonomy" id="2479048"/>
    <lineage>
        <taxon>Bacteria</taxon>
        <taxon>Pseudomonadati</taxon>
        <taxon>Acidobacteriota</taxon>
        <taxon>Terriglobia</taxon>
        <taxon>Terriglobales</taxon>
        <taxon>Acidobacteriaceae</taxon>
        <taxon>Granulicella</taxon>
    </lineage>
</organism>
<dbReference type="InterPro" id="IPR011006">
    <property type="entry name" value="CheY-like_superfamily"/>
</dbReference>
<dbReference type="PANTHER" id="PTHR44591:SF3">
    <property type="entry name" value="RESPONSE REGULATORY DOMAIN-CONTAINING PROTEIN"/>
    <property type="match status" value="1"/>
</dbReference>
<dbReference type="SUPFAM" id="SSF52172">
    <property type="entry name" value="CheY-like"/>
    <property type="match status" value="1"/>
</dbReference>
<accession>A0A4Q0T1R7</accession>
<dbReference type="EMBL" id="RDSM01000002">
    <property type="protein sequence ID" value="RXH55849.1"/>
    <property type="molecule type" value="Genomic_DNA"/>
</dbReference>
<reference evidence="5" key="2">
    <citation type="submission" date="2019-02" db="EMBL/GenBank/DDBJ databases">
        <title>Granulicella sibirica sp. nov., a psychrotolerant acidobacterium isolated from an organic soil layer in forested tundra, West Siberia.</title>
        <authorList>
            <person name="Oshkin I.Y."/>
            <person name="Kulichevskaya I.S."/>
            <person name="Rijpstra W.I.C."/>
            <person name="Sinninghe Damste J.S."/>
            <person name="Rakitin A.L."/>
            <person name="Ravin N.V."/>
            <person name="Dedysh S.N."/>
        </authorList>
    </citation>
    <scope>NUCLEOTIDE SEQUENCE [LARGE SCALE GENOMIC DNA]</scope>
    <source>
        <strain evidence="5">AF10</strain>
    </source>
</reference>
<dbReference type="Pfam" id="PF00072">
    <property type="entry name" value="Response_reg"/>
    <property type="match status" value="1"/>
</dbReference>
<reference evidence="4 5" key="1">
    <citation type="submission" date="2018-11" db="EMBL/GenBank/DDBJ databases">
        <authorList>
            <person name="Mardanov A.V."/>
            <person name="Ravin N.V."/>
            <person name="Dedysh S.N."/>
        </authorList>
    </citation>
    <scope>NUCLEOTIDE SEQUENCE [LARGE SCALE GENOMIC DNA]</scope>
    <source>
        <strain evidence="4 5">AF10</strain>
    </source>
</reference>
<comment type="caution">
    <text evidence="4">The sequence shown here is derived from an EMBL/GenBank/DDBJ whole genome shotgun (WGS) entry which is preliminary data.</text>
</comment>
<sequence length="132" mass="14209">MELKPKVLVVDDEESLRSSIGKILEMHGFEVRLASNVPEGLAFIRAESFNVLISDLKMPGPGDGLTVIEAMRASNPKAITLLMSAFTDPGQATVRLRADEILRKPVAMREVVGLIRQKLASAGEPQPGSAAE</sequence>
<dbReference type="PANTHER" id="PTHR44591">
    <property type="entry name" value="STRESS RESPONSE REGULATOR PROTEIN 1"/>
    <property type="match status" value="1"/>
</dbReference>
<protein>
    <submittedName>
        <fullName evidence="4">Two component, sigma54 specific, transcriptional regulator, Fis family</fullName>
    </submittedName>
</protein>
<proteinExistence type="predicted"/>
<name>A0A4Q0T1R7_9BACT</name>
<evidence type="ECO:0000313" key="4">
    <source>
        <dbReference type="EMBL" id="RXH55849.1"/>
    </source>
</evidence>
<dbReference type="InterPro" id="IPR050595">
    <property type="entry name" value="Bact_response_regulator"/>
</dbReference>
<dbReference type="InterPro" id="IPR001789">
    <property type="entry name" value="Sig_transdc_resp-reg_receiver"/>
</dbReference>
<evidence type="ECO:0000256" key="1">
    <source>
        <dbReference type="ARBA" id="ARBA00022553"/>
    </source>
</evidence>
<feature type="modified residue" description="4-aspartylphosphate" evidence="2">
    <location>
        <position position="55"/>
    </location>
</feature>
<dbReference type="OrthoDB" id="119418at2"/>
<dbReference type="Gene3D" id="3.40.50.2300">
    <property type="match status" value="1"/>
</dbReference>
<evidence type="ECO:0000256" key="2">
    <source>
        <dbReference type="PROSITE-ProRule" id="PRU00169"/>
    </source>
</evidence>
<evidence type="ECO:0000313" key="5">
    <source>
        <dbReference type="Proteomes" id="UP000289437"/>
    </source>
</evidence>
<keyword evidence="1 2" id="KW-0597">Phosphoprotein</keyword>
<feature type="domain" description="Response regulatory" evidence="3">
    <location>
        <begin position="6"/>
        <end position="119"/>
    </location>
</feature>
<keyword evidence="5" id="KW-1185">Reference proteome</keyword>
<dbReference type="SMART" id="SM00448">
    <property type="entry name" value="REC"/>
    <property type="match status" value="1"/>
</dbReference>
<dbReference type="GO" id="GO:0000160">
    <property type="term" value="P:phosphorelay signal transduction system"/>
    <property type="evidence" value="ECO:0007669"/>
    <property type="project" value="InterPro"/>
</dbReference>
<dbReference type="PROSITE" id="PS50110">
    <property type="entry name" value="RESPONSE_REGULATORY"/>
    <property type="match status" value="1"/>
</dbReference>
<dbReference type="AlphaFoldDB" id="A0A4Q0T1R7"/>
<dbReference type="CDD" id="cd00156">
    <property type="entry name" value="REC"/>
    <property type="match status" value="1"/>
</dbReference>
<dbReference type="Proteomes" id="UP000289437">
    <property type="component" value="Unassembled WGS sequence"/>
</dbReference>